<comment type="function">
    <text evidence="1">Required for the first step of diphthamide biosynthesis, the transfer of 3-amino-3-carboxypropyl from S-adenosyl-L-methionine to a histidine residue. Diphthamide is a post-translational modification of histidine which occurs in elongation factor 2.</text>
</comment>
<evidence type="ECO:0000256" key="3">
    <source>
        <dbReference type="ARBA" id="ARBA00021797"/>
    </source>
</evidence>
<dbReference type="EMBL" id="NHTK01005307">
    <property type="protein sequence ID" value="PPQ81144.1"/>
    <property type="molecule type" value="Genomic_DNA"/>
</dbReference>
<dbReference type="InterPro" id="IPR001623">
    <property type="entry name" value="DnaJ_domain"/>
</dbReference>
<dbReference type="InterPro" id="IPR036671">
    <property type="entry name" value="DPH_MB_sf"/>
</dbReference>
<dbReference type="Gene3D" id="1.10.287.110">
    <property type="entry name" value="DnaJ domain"/>
    <property type="match status" value="1"/>
</dbReference>
<evidence type="ECO:0000313" key="9">
    <source>
        <dbReference type="EMBL" id="PPQ81144.1"/>
    </source>
</evidence>
<dbReference type="SMART" id="SM00271">
    <property type="entry name" value="DnaJ"/>
    <property type="match status" value="1"/>
</dbReference>
<feature type="domain" description="DPH-type MB" evidence="8">
    <location>
        <begin position="99"/>
        <end position="164"/>
    </location>
</feature>
<evidence type="ECO:0000256" key="6">
    <source>
        <dbReference type="ARBA" id="ARBA00023004"/>
    </source>
</evidence>
<dbReference type="PANTHER" id="PTHR45255">
    <property type="entry name" value="DNAJ HOMOLOG SUBFAMILY C MEMBER 24"/>
    <property type="match status" value="1"/>
</dbReference>
<evidence type="ECO:0000259" key="7">
    <source>
        <dbReference type="PROSITE" id="PS50076"/>
    </source>
</evidence>
<comment type="similarity">
    <text evidence="2">Belongs to the DPH4 family.</text>
</comment>
<keyword evidence="6" id="KW-0408">Iron</keyword>
<organism evidence="9 10">
    <name type="scientific">Panaeolus cyanescens</name>
    <dbReference type="NCBI Taxonomy" id="181874"/>
    <lineage>
        <taxon>Eukaryota</taxon>
        <taxon>Fungi</taxon>
        <taxon>Dikarya</taxon>
        <taxon>Basidiomycota</taxon>
        <taxon>Agaricomycotina</taxon>
        <taxon>Agaricomycetes</taxon>
        <taxon>Agaricomycetidae</taxon>
        <taxon>Agaricales</taxon>
        <taxon>Agaricineae</taxon>
        <taxon>Galeropsidaceae</taxon>
        <taxon>Panaeolus</taxon>
    </lineage>
</organism>
<dbReference type="STRING" id="181874.A0A409WRL0"/>
<dbReference type="PRINTS" id="PR00625">
    <property type="entry name" value="JDOMAIN"/>
</dbReference>
<dbReference type="PROSITE" id="PS50076">
    <property type="entry name" value="DNAJ_2"/>
    <property type="match status" value="1"/>
</dbReference>
<evidence type="ECO:0000256" key="2">
    <source>
        <dbReference type="ARBA" id="ARBA00006169"/>
    </source>
</evidence>
<gene>
    <name evidence="9" type="ORF">CVT24_007930</name>
</gene>
<dbReference type="Gene3D" id="3.10.660.10">
    <property type="entry name" value="DPH Zinc finger"/>
    <property type="match status" value="1"/>
</dbReference>
<dbReference type="FunCoup" id="A0A409WRL0">
    <property type="interactions" value="127"/>
</dbReference>
<feature type="domain" description="J" evidence="7">
    <location>
        <begin position="12"/>
        <end position="86"/>
    </location>
</feature>
<dbReference type="GO" id="GO:0001671">
    <property type="term" value="F:ATPase activator activity"/>
    <property type="evidence" value="ECO:0007669"/>
    <property type="project" value="TreeGrafter"/>
</dbReference>
<proteinExistence type="inferred from homology"/>
<evidence type="ECO:0000256" key="4">
    <source>
        <dbReference type="ARBA" id="ARBA00022723"/>
    </source>
</evidence>
<dbReference type="InterPro" id="IPR007872">
    <property type="entry name" value="DPH_MB_dom"/>
</dbReference>
<dbReference type="Pfam" id="PF05207">
    <property type="entry name" value="Zn_ribbon_CSL"/>
    <property type="match status" value="1"/>
</dbReference>
<evidence type="ECO:0000259" key="8">
    <source>
        <dbReference type="PROSITE" id="PS51074"/>
    </source>
</evidence>
<evidence type="ECO:0000313" key="10">
    <source>
        <dbReference type="Proteomes" id="UP000284842"/>
    </source>
</evidence>
<reference evidence="9 10" key="1">
    <citation type="journal article" date="2018" name="Evol. Lett.">
        <title>Horizontal gene cluster transfer increased hallucinogenic mushroom diversity.</title>
        <authorList>
            <person name="Reynolds H.T."/>
            <person name="Vijayakumar V."/>
            <person name="Gluck-Thaler E."/>
            <person name="Korotkin H.B."/>
            <person name="Matheny P.B."/>
            <person name="Slot J.C."/>
        </authorList>
    </citation>
    <scope>NUCLEOTIDE SEQUENCE [LARGE SCALE GENOMIC DNA]</scope>
    <source>
        <strain evidence="9 10">2629</strain>
    </source>
</reference>
<dbReference type="InParanoid" id="A0A409WRL0"/>
<keyword evidence="10" id="KW-1185">Reference proteome</keyword>
<protein>
    <recommendedName>
        <fullName evidence="3">Diphthamide biosynthesis protein 4</fullName>
    </recommendedName>
</protein>
<dbReference type="OrthoDB" id="445556at2759"/>
<dbReference type="UniPathway" id="UPA00559"/>
<dbReference type="PROSITE" id="PS51074">
    <property type="entry name" value="DPH_MB"/>
    <property type="match status" value="1"/>
</dbReference>
<accession>A0A409WRL0</accession>
<dbReference type="GO" id="GO:0008198">
    <property type="term" value="F:ferrous iron binding"/>
    <property type="evidence" value="ECO:0007669"/>
    <property type="project" value="TreeGrafter"/>
</dbReference>
<dbReference type="Proteomes" id="UP000284842">
    <property type="component" value="Unassembled WGS sequence"/>
</dbReference>
<name>A0A409WRL0_9AGAR</name>
<keyword evidence="5" id="KW-0862">Zinc</keyword>
<dbReference type="Pfam" id="PF00226">
    <property type="entry name" value="DnaJ"/>
    <property type="match status" value="1"/>
</dbReference>
<dbReference type="AlphaFoldDB" id="A0A409WRL0"/>
<sequence length="170" mass="18530">LFNLASSYADVDYYHVLLVSKHATKAELKVAYHKALLEAHPDKRKQKDLAAAIDSASKTMVDIDTVKEAYRVLSDDELRAIYDSKHSAGRHSVATGPRPAQVVSLEEFTEGGSEADGSDEQGNGVWTYQCRCGGLYQITAALMEDGVHLVACSSCSEAVWVGYELAESEE</sequence>
<evidence type="ECO:0000256" key="5">
    <source>
        <dbReference type="ARBA" id="ARBA00022833"/>
    </source>
</evidence>
<evidence type="ECO:0000256" key="1">
    <source>
        <dbReference type="ARBA" id="ARBA00003474"/>
    </source>
</evidence>
<dbReference type="InterPro" id="IPR036869">
    <property type="entry name" value="J_dom_sf"/>
</dbReference>
<dbReference type="PANTHER" id="PTHR45255:SF1">
    <property type="entry name" value="DNAJ HOMOLOG SUBFAMILY C MEMBER 24"/>
    <property type="match status" value="1"/>
</dbReference>
<dbReference type="SUPFAM" id="SSF46565">
    <property type="entry name" value="Chaperone J-domain"/>
    <property type="match status" value="1"/>
</dbReference>
<dbReference type="SUPFAM" id="SSF144217">
    <property type="entry name" value="CSL zinc finger"/>
    <property type="match status" value="1"/>
</dbReference>
<keyword evidence="4" id="KW-0479">Metal-binding</keyword>
<dbReference type="GO" id="GO:0017183">
    <property type="term" value="P:protein histidyl modification to diphthamide"/>
    <property type="evidence" value="ECO:0007669"/>
    <property type="project" value="UniProtKB-UniPathway"/>
</dbReference>
<comment type="caution">
    <text evidence="9">The sequence shown here is derived from an EMBL/GenBank/DDBJ whole genome shotgun (WGS) entry which is preliminary data.</text>
</comment>
<feature type="non-terminal residue" evidence="9">
    <location>
        <position position="1"/>
    </location>
</feature>
<dbReference type="CDD" id="cd06257">
    <property type="entry name" value="DnaJ"/>
    <property type="match status" value="1"/>
</dbReference>